<dbReference type="Gene3D" id="3.40.50.12780">
    <property type="entry name" value="N-terminal domain of ligase-like"/>
    <property type="match status" value="1"/>
</dbReference>
<name>A0A0M0LP87_9BACL</name>
<dbReference type="PANTHER" id="PTHR43201:SF5">
    <property type="entry name" value="MEDIUM-CHAIN ACYL-COA LIGASE ACSF2, MITOCHONDRIAL"/>
    <property type="match status" value="1"/>
</dbReference>
<dbReference type="GO" id="GO:0006631">
    <property type="term" value="P:fatty acid metabolic process"/>
    <property type="evidence" value="ECO:0007669"/>
    <property type="project" value="TreeGrafter"/>
</dbReference>
<evidence type="ECO:0000259" key="3">
    <source>
        <dbReference type="Pfam" id="PF00501"/>
    </source>
</evidence>
<evidence type="ECO:0000256" key="2">
    <source>
        <dbReference type="ARBA" id="ARBA00022598"/>
    </source>
</evidence>
<dbReference type="PROSITE" id="PS00455">
    <property type="entry name" value="AMP_BINDING"/>
    <property type="match status" value="1"/>
</dbReference>
<dbReference type="SUPFAM" id="SSF56801">
    <property type="entry name" value="Acetyl-CoA synthetase-like"/>
    <property type="match status" value="1"/>
</dbReference>
<dbReference type="Pfam" id="PF00501">
    <property type="entry name" value="AMP-binding"/>
    <property type="match status" value="1"/>
</dbReference>
<dbReference type="NCBIfam" id="NF004837">
    <property type="entry name" value="PRK06187.1"/>
    <property type="match status" value="1"/>
</dbReference>
<accession>A0A0M0LP87</accession>
<sequence length="507" mass="56271">MNIVNILAQNAVRHPEKMAVVYEDRSYTYGEFNEIVNRFANGLLDLGVNKGEKVALMMKNSDFFAISYYACAKIGAVIVPMNFRLVEREANYILNQSDSVLVICDQDYEELIQASKNGIPAIRQVITVETPSIEGNLSIEAILSKDTSEPSIEINGTDDLHILYTSGTTGDPKGALFDHQRVTNVNVGMIGTFGYNAQEKFIHIAPLYHAAQLVICLTSSFFVGGFNVIHREFNPAAIFRDIEKYKITNFFAVPTMYKLMLEYADKDQYDVSSINRFSYGAAPMSAEQVNQCIKFFKTHNFYSLCGLTEGGPTGVFLSPEEHKTKVGSAGKDGLLLTEVKVVAPNGLETKAGEVGELILKGSTIMKEYYKKPKETASTLRDGWLYTGDLGVKDDEGYISIVDRSKDMIISGGENVYSVEVENVLSAHPQIADIAIIGTPDPQWGEVVTAVIVQKNGETIDLVELEAYCRKNLSGYKIPRKVLFENELPRNTSGKLMKFQLRETVKSN</sequence>
<proteinExistence type="inferred from homology"/>
<feature type="domain" description="AMP-binding enzyme C-terminal" evidence="4">
    <location>
        <begin position="419"/>
        <end position="494"/>
    </location>
</feature>
<dbReference type="InterPro" id="IPR042099">
    <property type="entry name" value="ANL_N_sf"/>
</dbReference>
<dbReference type="Pfam" id="PF13193">
    <property type="entry name" value="AMP-binding_C"/>
    <property type="match status" value="1"/>
</dbReference>
<comment type="similarity">
    <text evidence="1">Belongs to the ATP-dependent AMP-binding enzyme family.</text>
</comment>
<dbReference type="PATRIC" id="fig|263475.3.peg.2261"/>
<evidence type="ECO:0000313" key="5">
    <source>
        <dbReference type="EMBL" id="KOO52513.1"/>
    </source>
</evidence>
<keyword evidence="6" id="KW-1185">Reference proteome</keyword>
<evidence type="ECO:0000256" key="1">
    <source>
        <dbReference type="ARBA" id="ARBA00006432"/>
    </source>
</evidence>
<dbReference type="GeneID" id="301136245"/>
<dbReference type="Gene3D" id="3.30.300.30">
    <property type="match status" value="1"/>
</dbReference>
<dbReference type="STRING" id="263475.AMD00_09005"/>
<dbReference type="RefSeq" id="WP_053416674.1">
    <property type="nucleotide sequence ID" value="NZ_LILB01000001.1"/>
</dbReference>
<keyword evidence="2 5" id="KW-0436">Ligase</keyword>
<dbReference type="InterPro" id="IPR000873">
    <property type="entry name" value="AMP-dep_synth/lig_dom"/>
</dbReference>
<feature type="domain" description="AMP-dependent synthetase/ligase" evidence="3">
    <location>
        <begin position="8"/>
        <end position="369"/>
    </location>
</feature>
<dbReference type="PANTHER" id="PTHR43201">
    <property type="entry name" value="ACYL-COA SYNTHETASE"/>
    <property type="match status" value="1"/>
</dbReference>
<dbReference type="GO" id="GO:0031956">
    <property type="term" value="F:medium-chain fatty acid-CoA ligase activity"/>
    <property type="evidence" value="ECO:0007669"/>
    <property type="project" value="TreeGrafter"/>
</dbReference>
<dbReference type="InterPro" id="IPR045851">
    <property type="entry name" value="AMP-bd_C_sf"/>
</dbReference>
<dbReference type="CDD" id="cd17631">
    <property type="entry name" value="FACL_FadD13-like"/>
    <property type="match status" value="1"/>
</dbReference>
<dbReference type="OrthoDB" id="9765680at2"/>
<organism evidence="5 6">
    <name type="scientific">Viridibacillus arvi</name>
    <dbReference type="NCBI Taxonomy" id="263475"/>
    <lineage>
        <taxon>Bacteria</taxon>
        <taxon>Bacillati</taxon>
        <taxon>Bacillota</taxon>
        <taxon>Bacilli</taxon>
        <taxon>Bacillales</taxon>
        <taxon>Caryophanaceae</taxon>
        <taxon>Viridibacillus</taxon>
    </lineage>
</organism>
<dbReference type="InterPro" id="IPR020845">
    <property type="entry name" value="AMP-binding_CS"/>
</dbReference>
<dbReference type="InterPro" id="IPR025110">
    <property type="entry name" value="AMP-bd_C"/>
</dbReference>
<dbReference type="FunFam" id="3.30.300.30:FF:000008">
    <property type="entry name" value="2,3-dihydroxybenzoate-AMP ligase"/>
    <property type="match status" value="1"/>
</dbReference>
<comment type="caution">
    <text evidence="5">The sequence shown here is derived from an EMBL/GenBank/DDBJ whole genome shotgun (WGS) entry which is preliminary data.</text>
</comment>
<protein>
    <submittedName>
        <fullName evidence="5">Long-chain fatty acid--CoA ligase</fullName>
    </submittedName>
</protein>
<reference evidence="6" key="1">
    <citation type="submission" date="2015-08" db="EMBL/GenBank/DDBJ databases">
        <title>Fjat-10028 dsm 16317.</title>
        <authorList>
            <person name="Liu B."/>
            <person name="Wang J."/>
            <person name="Zhu Y."/>
            <person name="Liu G."/>
            <person name="Chen Q."/>
            <person name="Chen Z."/>
            <person name="Lan J."/>
            <person name="Che J."/>
            <person name="Ge C."/>
            <person name="Shi H."/>
            <person name="Pan Z."/>
            <person name="Liu X."/>
        </authorList>
    </citation>
    <scope>NUCLEOTIDE SEQUENCE [LARGE SCALE GENOMIC DNA]</scope>
    <source>
        <strain evidence="6">DSM 16317</strain>
    </source>
</reference>
<dbReference type="EMBL" id="LILB01000001">
    <property type="protein sequence ID" value="KOO52513.1"/>
    <property type="molecule type" value="Genomic_DNA"/>
</dbReference>
<evidence type="ECO:0000313" key="6">
    <source>
        <dbReference type="Proteomes" id="UP000036867"/>
    </source>
</evidence>
<dbReference type="Proteomes" id="UP000036867">
    <property type="component" value="Unassembled WGS sequence"/>
</dbReference>
<gene>
    <name evidence="5" type="ORF">AMD00_09005</name>
</gene>
<dbReference type="AlphaFoldDB" id="A0A0M0LP87"/>
<evidence type="ECO:0000259" key="4">
    <source>
        <dbReference type="Pfam" id="PF13193"/>
    </source>
</evidence>